<dbReference type="EMBL" id="BDDD01005816">
    <property type="protein sequence ID" value="GAV89879.1"/>
    <property type="molecule type" value="Genomic_DNA"/>
</dbReference>
<feature type="domain" description="Reverse transcriptase zinc-binding" evidence="1">
    <location>
        <begin position="3"/>
        <end position="76"/>
    </location>
</feature>
<reference evidence="3" key="1">
    <citation type="submission" date="2016-04" db="EMBL/GenBank/DDBJ databases">
        <title>Cephalotus genome sequencing.</title>
        <authorList>
            <person name="Fukushima K."/>
            <person name="Hasebe M."/>
            <person name="Fang X."/>
        </authorList>
    </citation>
    <scope>NUCLEOTIDE SEQUENCE [LARGE SCALE GENOMIC DNA]</scope>
    <source>
        <strain evidence="3">cv. St1</strain>
    </source>
</reference>
<sequence length="158" mass="19058">ITPQSSTVEWWKIVWFPRNIPKHSFCAWMTFREAHRMLDKLVIWGLVTTNRCRFGCGQGESIDHLFFECPFTARIWNHFMLMCGFRKRVSGWRVEAEWCIQRLKGNDFKSWLTKLTLAEVIYHTWQERNNQLYNNCFCSFEHLTRSIEENVVNKCRSL</sequence>
<feature type="non-terminal residue" evidence="2">
    <location>
        <position position="158"/>
    </location>
</feature>
<keyword evidence="3" id="KW-1185">Reference proteome</keyword>
<dbReference type="Pfam" id="PF13966">
    <property type="entry name" value="zf-RVT"/>
    <property type="match status" value="1"/>
</dbReference>
<dbReference type="InParanoid" id="A0A1Q3DBT2"/>
<dbReference type="AlphaFoldDB" id="A0A1Q3DBT2"/>
<dbReference type="PANTHER" id="PTHR33116:SF78">
    <property type="entry name" value="OS12G0587133 PROTEIN"/>
    <property type="match status" value="1"/>
</dbReference>
<dbReference type="Proteomes" id="UP000187406">
    <property type="component" value="Unassembled WGS sequence"/>
</dbReference>
<protein>
    <submittedName>
        <fullName evidence="2">Zf-RVT domain-containing protein</fullName>
    </submittedName>
</protein>
<proteinExistence type="predicted"/>
<evidence type="ECO:0000259" key="1">
    <source>
        <dbReference type="Pfam" id="PF13966"/>
    </source>
</evidence>
<evidence type="ECO:0000313" key="3">
    <source>
        <dbReference type="Proteomes" id="UP000187406"/>
    </source>
</evidence>
<gene>
    <name evidence="2" type="ORF">CFOL_v3_33291</name>
</gene>
<evidence type="ECO:0000313" key="2">
    <source>
        <dbReference type="EMBL" id="GAV89879.1"/>
    </source>
</evidence>
<dbReference type="OrthoDB" id="1436180at2759"/>
<comment type="caution">
    <text evidence="2">The sequence shown here is derived from an EMBL/GenBank/DDBJ whole genome shotgun (WGS) entry which is preliminary data.</text>
</comment>
<dbReference type="PANTHER" id="PTHR33116">
    <property type="entry name" value="REVERSE TRANSCRIPTASE ZINC-BINDING DOMAIN-CONTAINING PROTEIN-RELATED-RELATED"/>
    <property type="match status" value="1"/>
</dbReference>
<organism evidence="2 3">
    <name type="scientific">Cephalotus follicularis</name>
    <name type="common">Albany pitcher plant</name>
    <dbReference type="NCBI Taxonomy" id="3775"/>
    <lineage>
        <taxon>Eukaryota</taxon>
        <taxon>Viridiplantae</taxon>
        <taxon>Streptophyta</taxon>
        <taxon>Embryophyta</taxon>
        <taxon>Tracheophyta</taxon>
        <taxon>Spermatophyta</taxon>
        <taxon>Magnoliopsida</taxon>
        <taxon>eudicotyledons</taxon>
        <taxon>Gunneridae</taxon>
        <taxon>Pentapetalae</taxon>
        <taxon>rosids</taxon>
        <taxon>fabids</taxon>
        <taxon>Oxalidales</taxon>
        <taxon>Cephalotaceae</taxon>
        <taxon>Cephalotus</taxon>
    </lineage>
</organism>
<feature type="non-terminal residue" evidence="2">
    <location>
        <position position="1"/>
    </location>
</feature>
<dbReference type="InterPro" id="IPR026960">
    <property type="entry name" value="RVT-Znf"/>
</dbReference>
<accession>A0A1Q3DBT2</accession>
<name>A0A1Q3DBT2_CEPFO</name>